<dbReference type="AlphaFoldDB" id="I7ZX04"/>
<organism evidence="8 9">
    <name type="scientific">Aspergillus oryzae (strain 3.042)</name>
    <name type="common">Yellow koji mold</name>
    <dbReference type="NCBI Taxonomy" id="1160506"/>
    <lineage>
        <taxon>Eukaryota</taxon>
        <taxon>Fungi</taxon>
        <taxon>Dikarya</taxon>
        <taxon>Ascomycota</taxon>
        <taxon>Pezizomycotina</taxon>
        <taxon>Eurotiomycetes</taxon>
        <taxon>Eurotiomycetidae</taxon>
        <taxon>Eurotiales</taxon>
        <taxon>Aspergillaceae</taxon>
        <taxon>Aspergillus</taxon>
        <taxon>Aspergillus subgen. Circumdati</taxon>
    </lineage>
</organism>
<evidence type="ECO:0000256" key="2">
    <source>
        <dbReference type="ARBA" id="ARBA00004240"/>
    </source>
</evidence>
<keyword evidence="5" id="KW-0496">Mitochondrion</keyword>
<protein>
    <submittedName>
        <fullName evidence="8">Uncharacterized protein</fullName>
    </submittedName>
</protein>
<dbReference type="OrthoDB" id="5086500at2759"/>
<dbReference type="HOGENOM" id="CLU_1712870_0_0_1"/>
<dbReference type="PANTHER" id="PTHR48182">
    <property type="entry name" value="PROTEIN SERAC1"/>
    <property type="match status" value="1"/>
</dbReference>
<feature type="transmembrane region" description="Helical" evidence="7">
    <location>
        <begin position="121"/>
        <end position="147"/>
    </location>
</feature>
<reference evidence="8 9" key="1">
    <citation type="journal article" date="2012" name="Eukaryot. Cell">
        <title>Draft genome sequence of Aspergillus oryzae strain 3.042.</title>
        <authorList>
            <person name="Zhao G."/>
            <person name="Yao Y."/>
            <person name="Qi W."/>
            <person name="Wang C."/>
            <person name="Hou L."/>
            <person name="Zeng B."/>
            <person name="Cao X."/>
        </authorList>
    </citation>
    <scope>NUCLEOTIDE SEQUENCE [LARGE SCALE GENOMIC DNA]</scope>
    <source>
        <strain evidence="8 9">3.042</strain>
    </source>
</reference>
<evidence type="ECO:0000313" key="9">
    <source>
        <dbReference type="Proteomes" id="UP000002812"/>
    </source>
</evidence>
<accession>I7ZX04</accession>
<keyword evidence="7" id="KW-1133">Transmembrane helix</keyword>
<dbReference type="SUPFAM" id="SSF53474">
    <property type="entry name" value="alpha/beta-Hydrolases"/>
    <property type="match status" value="1"/>
</dbReference>
<evidence type="ECO:0000256" key="3">
    <source>
        <dbReference type="ARBA" id="ARBA00004370"/>
    </source>
</evidence>
<evidence type="ECO:0000256" key="6">
    <source>
        <dbReference type="ARBA" id="ARBA00023136"/>
    </source>
</evidence>
<evidence type="ECO:0000256" key="1">
    <source>
        <dbReference type="ARBA" id="ARBA00004173"/>
    </source>
</evidence>
<evidence type="ECO:0000256" key="7">
    <source>
        <dbReference type="SAM" id="Phobius"/>
    </source>
</evidence>
<evidence type="ECO:0000256" key="4">
    <source>
        <dbReference type="ARBA" id="ARBA00022824"/>
    </source>
</evidence>
<gene>
    <name evidence="8" type="ORF">Ao3042_07033</name>
</gene>
<comment type="caution">
    <text evidence="8">The sequence shown here is derived from an EMBL/GenBank/DDBJ whole genome shotgun (WGS) entry which is preliminary data.</text>
</comment>
<evidence type="ECO:0000313" key="8">
    <source>
        <dbReference type="EMBL" id="EIT76652.1"/>
    </source>
</evidence>
<keyword evidence="6 7" id="KW-0472">Membrane</keyword>
<dbReference type="InterPro" id="IPR052374">
    <property type="entry name" value="SERAC1"/>
</dbReference>
<proteinExistence type="predicted"/>
<keyword evidence="4" id="KW-0256">Endoplasmic reticulum</keyword>
<reference evidence="9" key="2">
    <citation type="submission" date="2012-06" db="EMBL/GenBank/DDBJ databases">
        <title>Comparative genomic analyses of Aspergillus oryzae 3.042 and A. oryzae RIB40 for soy-sauce fermentation.</title>
        <authorList>
            <person name="Zhao G."/>
            <person name="Hou L."/>
            <person name="Wang C."/>
            <person name="Cao X."/>
        </authorList>
    </citation>
    <scope>NUCLEOTIDE SEQUENCE [LARGE SCALE GENOMIC DNA]</scope>
    <source>
        <strain evidence="9">3.042</strain>
    </source>
</reference>
<dbReference type="GO" id="GO:0016020">
    <property type="term" value="C:membrane"/>
    <property type="evidence" value="ECO:0007669"/>
    <property type="project" value="UniProtKB-SubCell"/>
</dbReference>
<dbReference type="PANTHER" id="PTHR48182:SF2">
    <property type="entry name" value="PROTEIN SERAC1"/>
    <property type="match status" value="1"/>
</dbReference>
<name>I7ZX04_ASPO3</name>
<dbReference type="Proteomes" id="UP000002812">
    <property type="component" value="Unassembled WGS sequence"/>
</dbReference>
<keyword evidence="7" id="KW-0812">Transmembrane</keyword>
<dbReference type="EMBL" id="AKHY01000156">
    <property type="protein sequence ID" value="EIT76652.1"/>
    <property type="molecule type" value="Genomic_DNA"/>
</dbReference>
<dbReference type="InterPro" id="IPR029058">
    <property type="entry name" value="AB_hydrolase_fold"/>
</dbReference>
<dbReference type="GO" id="GO:0005739">
    <property type="term" value="C:mitochondrion"/>
    <property type="evidence" value="ECO:0007669"/>
    <property type="project" value="UniProtKB-SubCell"/>
</dbReference>
<comment type="subcellular location">
    <subcellularLocation>
        <location evidence="2">Endoplasmic reticulum</location>
    </subcellularLocation>
    <subcellularLocation>
        <location evidence="3">Membrane</location>
    </subcellularLocation>
    <subcellularLocation>
        <location evidence="1">Mitochondrion</location>
    </subcellularLocation>
</comment>
<dbReference type="GO" id="GO:0005783">
    <property type="term" value="C:endoplasmic reticulum"/>
    <property type="evidence" value="ECO:0007669"/>
    <property type="project" value="UniProtKB-SubCell"/>
</dbReference>
<sequence>MPELAARVKQIGLTQVYCSKEKPLVDIVLVHGLNGHPYNTWATQGNPPVFWPADLLPEVLESSRVRILTYGYNANVASFTDGASRDRIHHHAETLASGLAANRNVSDPTCYIQCTISFPLFYIYFVFTLASLWLYFGFILVSLYLYFTTTGLL</sequence>
<evidence type="ECO:0000256" key="5">
    <source>
        <dbReference type="ARBA" id="ARBA00023128"/>
    </source>
</evidence>